<reference evidence="2" key="1">
    <citation type="submission" date="2020-05" db="UniProtKB">
        <authorList>
            <consortium name="EnsemblMetazoa"/>
        </authorList>
    </citation>
    <scope>IDENTIFICATION</scope>
    <source>
        <strain evidence="2">Jacobina</strain>
    </source>
</reference>
<evidence type="ECO:0000313" key="2">
    <source>
        <dbReference type="EnsemblMetazoa" id="LLOJ004094-PA"/>
    </source>
</evidence>
<feature type="region of interest" description="Disordered" evidence="1">
    <location>
        <begin position="263"/>
        <end position="299"/>
    </location>
</feature>
<evidence type="ECO:0000256" key="1">
    <source>
        <dbReference type="SAM" id="MobiDB-lite"/>
    </source>
</evidence>
<dbReference type="VEuPathDB" id="VectorBase:LLOJ004094"/>
<dbReference type="Proteomes" id="UP000092461">
    <property type="component" value="Unassembled WGS sequence"/>
</dbReference>
<dbReference type="AlphaFoldDB" id="A0A1B0CI32"/>
<dbReference type="EnsemblMetazoa" id="LLOJ004094-RA">
    <property type="protein sequence ID" value="LLOJ004094-PA"/>
    <property type="gene ID" value="LLOJ004094"/>
</dbReference>
<protein>
    <submittedName>
        <fullName evidence="2">Uncharacterized protein</fullName>
    </submittedName>
</protein>
<proteinExistence type="predicted"/>
<feature type="compositionally biased region" description="Polar residues" evidence="1">
    <location>
        <begin position="352"/>
        <end position="372"/>
    </location>
</feature>
<feature type="region of interest" description="Disordered" evidence="1">
    <location>
        <begin position="324"/>
        <end position="372"/>
    </location>
</feature>
<accession>A0A1B0CI32</accession>
<feature type="compositionally biased region" description="Low complexity" evidence="1">
    <location>
        <begin position="324"/>
        <end position="333"/>
    </location>
</feature>
<organism evidence="2 3">
    <name type="scientific">Lutzomyia longipalpis</name>
    <name type="common">Sand fly</name>
    <dbReference type="NCBI Taxonomy" id="7200"/>
    <lineage>
        <taxon>Eukaryota</taxon>
        <taxon>Metazoa</taxon>
        <taxon>Ecdysozoa</taxon>
        <taxon>Arthropoda</taxon>
        <taxon>Hexapoda</taxon>
        <taxon>Insecta</taxon>
        <taxon>Pterygota</taxon>
        <taxon>Neoptera</taxon>
        <taxon>Endopterygota</taxon>
        <taxon>Diptera</taxon>
        <taxon>Nematocera</taxon>
        <taxon>Psychodoidea</taxon>
        <taxon>Psychodidae</taxon>
        <taxon>Lutzomyia</taxon>
        <taxon>Lutzomyia</taxon>
    </lineage>
</organism>
<dbReference type="VEuPathDB" id="VectorBase:LLONM1_005447"/>
<name>A0A1B0CI32_LUTLO</name>
<sequence>MALRDSLVVCSKPLRMAQQLSSSGESVVHLSTARLNLAAIKQQSEASEVSSFEHALPNGRMACENLLKLDDSMPLCSNLKPRNPIEERHSMPTLFVGNRFNNSSPTEIYIPSWRDRQTGGGTEETRMKAKHSTSIELPQVSLVQLPDQVAAEIMYNLHGDGDSGEVIVKPPSMFRGGSCDGAAVLLSREVSPFAKHSINSDLRMSVNKERRERRSVRRCLYDSTIAGATKNQRIARCCDRRELRHSRSSHNLGRYPHVSVAASKVEEDLTDSGQYGDSGLLKDDEMSPPPSLGGSHQSRVTTPIHMSQHKRSHSFNHHLTFNQLQKQQQAQPQHPHPAPPLPPSHHPIQPKDITNQSLVVQNEKSVNPKATI</sequence>
<keyword evidence="3" id="KW-1185">Reference proteome</keyword>
<dbReference type="EMBL" id="AJWK01013019">
    <property type="status" value="NOT_ANNOTATED_CDS"/>
    <property type="molecule type" value="Genomic_DNA"/>
</dbReference>
<feature type="compositionally biased region" description="Pro residues" evidence="1">
    <location>
        <begin position="334"/>
        <end position="345"/>
    </location>
</feature>
<evidence type="ECO:0000313" key="3">
    <source>
        <dbReference type="Proteomes" id="UP000092461"/>
    </source>
</evidence>